<evidence type="ECO:0000313" key="2">
    <source>
        <dbReference type="EMBL" id="QQZ07706.1"/>
    </source>
</evidence>
<feature type="domain" description="Rho termination factor-like N-terminal" evidence="1">
    <location>
        <begin position="50"/>
        <end position="85"/>
    </location>
</feature>
<dbReference type="PANTHER" id="PTHR33747:SF1">
    <property type="entry name" value="ADENYLATE CYCLASE-ASSOCIATED CAP C-TERMINAL DOMAIN-CONTAINING PROTEIN"/>
    <property type="match status" value="1"/>
</dbReference>
<organism evidence="2 3">
    <name type="scientific">Heyndrickxia vini</name>
    <dbReference type="NCBI Taxonomy" id="1476025"/>
    <lineage>
        <taxon>Bacteria</taxon>
        <taxon>Bacillati</taxon>
        <taxon>Bacillota</taxon>
        <taxon>Bacilli</taxon>
        <taxon>Bacillales</taxon>
        <taxon>Bacillaceae</taxon>
        <taxon>Heyndrickxia</taxon>
    </lineage>
</organism>
<dbReference type="InterPro" id="IPR011112">
    <property type="entry name" value="Rho-like_N"/>
</dbReference>
<accession>A0ABX7DXN5</accession>
<dbReference type="Gene3D" id="3.10.450.50">
    <property type="match status" value="1"/>
</dbReference>
<dbReference type="Pfam" id="PF07498">
    <property type="entry name" value="Rho_N"/>
    <property type="match status" value="1"/>
</dbReference>
<dbReference type="RefSeq" id="WP_202776541.1">
    <property type="nucleotide sequence ID" value="NZ_CP065425.1"/>
</dbReference>
<gene>
    <name evidence="2" type="ORF">I5776_11420</name>
</gene>
<dbReference type="PANTHER" id="PTHR33747">
    <property type="entry name" value="UPF0225 PROTEIN SCO1677"/>
    <property type="match status" value="1"/>
</dbReference>
<dbReference type="Pfam" id="PF02810">
    <property type="entry name" value="SEC-C"/>
    <property type="match status" value="1"/>
</dbReference>
<reference evidence="2 3" key="1">
    <citation type="submission" date="2020-11" db="EMBL/GenBank/DDBJ databases">
        <title>Taxonomic evaluation of the Bacillus sporothermodurans group of bacteria based on whole genome sequences.</title>
        <authorList>
            <person name="Fiedler G."/>
            <person name="Herbstmann A.-D."/>
            <person name="Doll E."/>
            <person name="Wenning M."/>
            <person name="Brinks E."/>
            <person name="Kabisch J."/>
            <person name="Breitenwieser F."/>
            <person name="Lappann M."/>
            <person name="Boehnlein C."/>
            <person name="Franz C."/>
        </authorList>
    </citation>
    <scope>NUCLEOTIDE SEQUENCE [LARGE SCALE GENOMIC DNA]</scope>
    <source>
        <strain evidence="2 3">JCM 19841</strain>
    </source>
</reference>
<evidence type="ECO:0000313" key="3">
    <source>
        <dbReference type="Proteomes" id="UP000595691"/>
    </source>
</evidence>
<dbReference type="EMBL" id="CP065425">
    <property type="protein sequence ID" value="QQZ07706.1"/>
    <property type="molecule type" value="Genomic_DNA"/>
</dbReference>
<proteinExistence type="predicted"/>
<protein>
    <submittedName>
        <fullName evidence="2">SEC-C domain-containing protein</fullName>
    </submittedName>
</protein>
<keyword evidence="3" id="KW-1185">Reference proteome</keyword>
<dbReference type="SUPFAM" id="SSF103642">
    <property type="entry name" value="Sec-C motif"/>
    <property type="match status" value="1"/>
</dbReference>
<sequence>MVNHIDEKTKKKVIGIVSDGGKGMSKKTQNKKDLRIWSNIQVPITFQDGLSRFTLDELHSIRKKLEIKNASSLKKSELVSLLMKEVPELLEEICLPLDQERYEIIKKIMDNGGCITAPTLKTYQINSLLSYGFIFTGTNEGTRILATPKEMVVKLELLENSNHFDAIIKRNTEWIKLTNGLLHYYGSLKKNDLIELLEQYTSIKENLSEYLAVINEANEYYRSYHIDTDYFSNKRLVDAKSVLKEQQMRKDLNYFPFTKDQLLRAGETDFVEKNDSYLHLVSFILENYQITRLEAERIVKECIHATQIGENPIDILQFLGNGLEFYNNEMVQAIMALLTDLINNTKQWVLKGYSPKELAALENKKLEPLAIKKNYLIDIGSKKKIGRNDPCPCGSGKKYKKCCGK</sequence>
<dbReference type="Proteomes" id="UP000595691">
    <property type="component" value="Chromosome"/>
</dbReference>
<name>A0ABX7DXN5_9BACI</name>
<dbReference type="InterPro" id="IPR004027">
    <property type="entry name" value="SEC_C_motif"/>
</dbReference>
<evidence type="ECO:0000259" key="1">
    <source>
        <dbReference type="Pfam" id="PF07498"/>
    </source>
</evidence>